<reference evidence="2" key="2">
    <citation type="journal article" date="2023" name="Science">
        <title>Genomic signatures of disease resistance in endangered staghorn corals.</title>
        <authorList>
            <person name="Vollmer S.V."/>
            <person name="Selwyn J.D."/>
            <person name="Despard B.A."/>
            <person name="Roesel C.L."/>
        </authorList>
    </citation>
    <scope>NUCLEOTIDE SEQUENCE</scope>
    <source>
        <strain evidence="2">K2</strain>
    </source>
</reference>
<name>A0AAD9QNP5_ACRCE</name>
<evidence type="ECO:0000313" key="2">
    <source>
        <dbReference type="EMBL" id="KAK2564597.1"/>
    </source>
</evidence>
<keyword evidence="3" id="KW-1185">Reference proteome</keyword>
<organism evidence="2 3">
    <name type="scientific">Acropora cervicornis</name>
    <name type="common">Staghorn coral</name>
    <dbReference type="NCBI Taxonomy" id="6130"/>
    <lineage>
        <taxon>Eukaryota</taxon>
        <taxon>Metazoa</taxon>
        <taxon>Cnidaria</taxon>
        <taxon>Anthozoa</taxon>
        <taxon>Hexacorallia</taxon>
        <taxon>Scleractinia</taxon>
        <taxon>Astrocoeniina</taxon>
        <taxon>Acroporidae</taxon>
        <taxon>Acropora</taxon>
    </lineage>
</organism>
<gene>
    <name evidence="2" type="ORF">P5673_012059</name>
</gene>
<dbReference type="Pfam" id="PF14493">
    <property type="entry name" value="HTH_40"/>
    <property type="match status" value="1"/>
</dbReference>
<feature type="domain" description="Helicase Helix-turn-helix" evidence="1">
    <location>
        <begin position="59"/>
        <end position="146"/>
    </location>
</feature>
<sequence>MLVTWAFAVLLCERKRHSEDQTAADSGKRARSQIEPNKIHLYRLYGNNNRSQKKIQVVDKLREGKSVAVIARELGIAEATVEVYAIDCFVANAPLDKTMLARHMEVNPESFQLIKGAIESCKDGKLRTVKDHLDDVFSYNQIRLVLACMIRDLEIVQIHSLIYIYFLNLQDG</sequence>
<comment type="caution">
    <text evidence="2">The sequence shown here is derived from an EMBL/GenBank/DDBJ whole genome shotgun (WGS) entry which is preliminary data.</text>
</comment>
<proteinExistence type="predicted"/>
<dbReference type="EMBL" id="JARQWQ010000022">
    <property type="protein sequence ID" value="KAK2564597.1"/>
    <property type="molecule type" value="Genomic_DNA"/>
</dbReference>
<reference evidence="2" key="1">
    <citation type="journal article" date="2023" name="G3 (Bethesda)">
        <title>Whole genome assembly and annotation of the endangered Caribbean coral Acropora cervicornis.</title>
        <authorList>
            <person name="Selwyn J.D."/>
            <person name="Vollmer S.V."/>
        </authorList>
    </citation>
    <scope>NUCLEOTIDE SEQUENCE</scope>
    <source>
        <strain evidence="2">K2</strain>
    </source>
</reference>
<accession>A0AAD9QNP5</accession>
<evidence type="ECO:0000313" key="3">
    <source>
        <dbReference type="Proteomes" id="UP001249851"/>
    </source>
</evidence>
<evidence type="ECO:0000259" key="1">
    <source>
        <dbReference type="Pfam" id="PF14493"/>
    </source>
</evidence>
<dbReference type="Gene3D" id="1.10.10.1390">
    <property type="entry name" value="ATP-dependent DNA helicase RecQ"/>
    <property type="match status" value="1"/>
</dbReference>
<protein>
    <recommendedName>
        <fullName evidence="1">Helicase Helix-turn-helix domain-containing protein</fullName>
    </recommendedName>
</protein>
<dbReference type="Proteomes" id="UP001249851">
    <property type="component" value="Unassembled WGS sequence"/>
</dbReference>
<dbReference type="AlphaFoldDB" id="A0AAD9QNP5"/>
<dbReference type="InterPro" id="IPR029491">
    <property type="entry name" value="Helicase_HTH"/>
</dbReference>